<dbReference type="AlphaFoldDB" id="A0A210PT09"/>
<reference evidence="3 4" key="1">
    <citation type="journal article" date="2017" name="Nat. Ecol. Evol.">
        <title>Scallop genome provides insights into evolution of bilaterian karyotype and development.</title>
        <authorList>
            <person name="Wang S."/>
            <person name="Zhang J."/>
            <person name="Jiao W."/>
            <person name="Li J."/>
            <person name="Xun X."/>
            <person name="Sun Y."/>
            <person name="Guo X."/>
            <person name="Huan P."/>
            <person name="Dong B."/>
            <person name="Zhang L."/>
            <person name="Hu X."/>
            <person name="Sun X."/>
            <person name="Wang J."/>
            <person name="Zhao C."/>
            <person name="Wang Y."/>
            <person name="Wang D."/>
            <person name="Huang X."/>
            <person name="Wang R."/>
            <person name="Lv J."/>
            <person name="Li Y."/>
            <person name="Zhang Z."/>
            <person name="Liu B."/>
            <person name="Lu W."/>
            <person name="Hui Y."/>
            <person name="Liang J."/>
            <person name="Zhou Z."/>
            <person name="Hou R."/>
            <person name="Li X."/>
            <person name="Liu Y."/>
            <person name="Li H."/>
            <person name="Ning X."/>
            <person name="Lin Y."/>
            <person name="Zhao L."/>
            <person name="Xing Q."/>
            <person name="Dou J."/>
            <person name="Li Y."/>
            <person name="Mao J."/>
            <person name="Guo H."/>
            <person name="Dou H."/>
            <person name="Li T."/>
            <person name="Mu C."/>
            <person name="Jiang W."/>
            <person name="Fu Q."/>
            <person name="Fu X."/>
            <person name="Miao Y."/>
            <person name="Liu J."/>
            <person name="Yu Q."/>
            <person name="Li R."/>
            <person name="Liao H."/>
            <person name="Li X."/>
            <person name="Kong Y."/>
            <person name="Jiang Z."/>
            <person name="Chourrout D."/>
            <person name="Li R."/>
            <person name="Bao Z."/>
        </authorList>
    </citation>
    <scope>NUCLEOTIDE SEQUENCE [LARGE SCALE GENOMIC DNA]</scope>
    <source>
        <strain evidence="3 4">PY_sf001</strain>
    </source>
</reference>
<keyword evidence="2" id="KW-0732">Signal</keyword>
<keyword evidence="4" id="KW-1185">Reference proteome</keyword>
<dbReference type="InterPro" id="IPR018247">
    <property type="entry name" value="EF_Hand_1_Ca_BS"/>
</dbReference>
<evidence type="ECO:0000256" key="1">
    <source>
        <dbReference type="ARBA" id="ARBA00022837"/>
    </source>
</evidence>
<proteinExistence type="predicted"/>
<dbReference type="PROSITE" id="PS00018">
    <property type="entry name" value="EF_HAND_1"/>
    <property type="match status" value="1"/>
</dbReference>
<dbReference type="OrthoDB" id="10483153at2759"/>
<evidence type="ECO:0008006" key="5">
    <source>
        <dbReference type="Google" id="ProtNLM"/>
    </source>
</evidence>
<protein>
    <recommendedName>
        <fullName evidence="5">EF-hand domain-containing protein</fullName>
    </recommendedName>
</protein>
<evidence type="ECO:0000256" key="2">
    <source>
        <dbReference type="SAM" id="SignalP"/>
    </source>
</evidence>
<evidence type="ECO:0000313" key="4">
    <source>
        <dbReference type="Proteomes" id="UP000242188"/>
    </source>
</evidence>
<name>A0A210PT09_MIZYE</name>
<accession>A0A210PT09</accession>
<gene>
    <name evidence="3" type="ORF">KP79_PYT22179</name>
</gene>
<feature type="signal peptide" evidence="2">
    <location>
        <begin position="1"/>
        <end position="20"/>
    </location>
</feature>
<comment type="caution">
    <text evidence="3">The sequence shown here is derived from an EMBL/GenBank/DDBJ whole genome shotgun (WGS) entry which is preliminary data.</text>
</comment>
<evidence type="ECO:0000313" key="3">
    <source>
        <dbReference type="EMBL" id="OWF39602.1"/>
    </source>
</evidence>
<dbReference type="EMBL" id="NEDP02005520">
    <property type="protein sequence ID" value="OWF39602.1"/>
    <property type="molecule type" value="Genomic_DNA"/>
</dbReference>
<sequence length="125" mass="14400">MTCIIKIVFPCLLLMALCSSLPVKRDESAKNMLKQRRNGVETTRDHSIQLIVTGIKPMDNDSDNHIDRHELENIFRYVNINLDEDSAQYLAEEVFSSKEFEHNDGDLPIHDLATFFNDINDMGIF</sequence>
<dbReference type="InterPro" id="IPR011992">
    <property type="entry name" value="EF-hand-dom_pair"/>
</dbReference>
<dbReference type="SUPFAM" id="SSF47473">
    <property type="entry name" value="EF-hand"/>
    <property type="match status" value="1"/>
</dbReference>
<keyword evidence="1" id="KW-0106">Calcium</keyword>
<organism evidence="3 4">
    <name type="scientific">Mizuhopecten yessoensis</name>
    <name type="common">Japanese scallop</name>
    <name type="synonym">Patinopecten yessoensis</name>
    <dbReference type="NCBI Taxonomy" id="6573"/>
    <lineage>
        <taxon>Eukaryota</taxon>
        <taxon>Metazoa</taxon>
        <taxon>Spiralia</taxon>
        <taxon>Lophotrochozoa</taxon>
        <taxon>Mollusca</taxon>
        <taxon>Bivalvia</taxon>
        <taxon>Autobranchia</taxon>
        <taxon>Pteriomorphia</taxon>
        <taxon>Pectinida</taxon>
        <taxon>Pectinoidea</taxon>
        <taxon>Pectinidae</taxon>
        <taxon>Mizuhopecten</taxon>
    </lineage>
</organism>
<feature type="chain" id="PRO_5012962149" description="EF-hand domain-containing protein" evidence="2">
    <location>
        <begin position="21"/>
        <end position="125"/>
    </location>
</feature>
<dbReference type="Proteomes" id="UP000242188">
    <property type="component" value="Unassembled WGS sequence"/>
</dbReference>